<dbReference type="GeneID" id="29937882"/>
<dbReference type="Gene3D" id="2.60.40.1650">
    <property type="entry name" value="Porin MspA (Ig-like beta-sandwich domain)"/>
    <property type="match status" value="1"/>
</dbReference>
<dbReference type="EMBL" id="CP006996">
    <property type="protein sequence ID" value="AHD20608.1"/>
    <property type="molecule type" value="Genomic_DNA"/>
</dbReference>
<evidence type="ECO:0000313" key="4">
    <source>
        <dbReference type="Proteomes" id="UP000018781"/>
    </source>
</evidence>
<protein>
    <submittedName>
        <fullName evidence="3">Membrane protein</fullName>
    </submittedName>
</protein>
<accession>V9XE02</accession>
<dbReference type="Proteomes" id="UP000018781">
    <property type="component" value="Chromosome"/>
</dbReference>
<dbReference type="AlphaFoldDB" id="V9XE02"/>
<organism evidence="3 4">
    <name type="scientific">Rhodococcus pyridinivorans SB3094</name>
    <dbReference type="NCBI Taxonomy" id="1435356"/>
    <lineage>
        <taxon>Bacteria</taxon>
        <taxon>Bacillati</taxon>
        <taxon>Actinomycetota</taxon>
        <taxon>Actinomycetes</taxon>
        <taxon>Mycobacteriales</taxon>
        <taxon>Nocardiaceae</taxon>
        <taxon>Rhodococcus</taxon>
    </lineage>
</organism>
<proteinExistence type="predicted"/>
<dbReference type="SUPFAM" id="SSF56959">
    <property type="entry name" value="Leukocidin-like"/>
    <property type="match status" value="1"/>
</dbReference>
<evidence type="ECO:0000256" key="1">
    <source>
        <dbReference type="ARBA" id="ARBA00022729"/>
    </source>
</evidence>
<evidence type="ECO:0000256" key="2">
    <source>
        <dbReference type="SAM" id="SignalP"/>
    </source>
</evidence>
<dbReference type="Gene3D" id="2.10.300.10">
    <property type="entry name" value="Porin MspA ribbon domain"/>
    <property type="match status" value="1"/>
</dbReference>
<dbReference type="RefSeq" id="WP_024101550.1">
    <property type="nucleotide sequence ID" value="NC_023150.1"/>
</dbReference>
<dbReference type="eggNOG" id="ENOG5031PD2">
    <property type="taxonomic scope" value="Bacteria"/>
</dbReference>
<dbReference type="Pfam" id="PF09203">
    <property type="entry name" value="MspA"/>
    <property type="match status" value="1"/>
</dbReference>
<dbReference type="HOGENOM" id="CLU_103757_0_0_11"/>
<dbReference type="InterPro" id="IPR015286">
    <property type="entry name" value="Porin_fam_mycobact-type"/>
</dbReference>
<keyword evidence="1 2" id="KW-0732">Signal</keyword>
<dbReference type="KEGG" id="rpy:Y013_07960"/>
<feature type="signal peptide" evidence="2">
    <location>
        <begin position="1"/>
        <end position="36"/>
    </location>
</feature>
<reference evidence="3 4" key="1">
    <citation type="journal article" date="2014" name="Genome Announc.">
        <title>Complete Genome of Rhodococcus pyridinivorans SB3094, a Methyl-Ethyl-Ketone-Degrading Bacterium Used for Bioaugmentation.</title>
        <authorList>
            <person name="Dueholm M.S."/>
            <person name="Albertsen M."/>
            <person name="D'Imperio S."/>
            <person name="Tale V.P."/>
            <person name="Lewis D."/>
            <person name="Nielsen P.H."/>
            <person name="Nielsen J.L."/>
        </authorList>
    </citation>
    <scope>NUCLEOTIDE SEQUENCE [LARGE SCALE GENOMIC DNA]</scope>
    <source>
        <strain evidence="3 4">SB3094</strain>
    </source>
</reference>
<dbReference type="InterPro" id="IPR036435">
    <property type="entry name" value="Leukocidin/porin_MspA_sf"/>
</dbReference>
<sequence length="233" mass="23532">MARILSRNLIRGSVRAASVGAVAVLAAVTSHGTAAAAVDNSRILPLDGGHAIEVIQADTSTQSVPPLDSSPLSVEFFHDEIATVRITGPNAANFVGTAVEVGFQVGYPVALPGATVTVITPSLSWGVDNGAAIGLSLDNEGGASLDLGLEAGGSLSGDIIPSQEIEIPLEPGGITSVPIVEGFEFDGSSTTIRIAGVHGSVSGAIGPVMIRPYLKAVTADRNTVVTYGVPQQV</sequence>
<gene>
    <name evidence="3" type="ORF">Y013_07960</name>
</gene>
<evidence type="ECO:0000313" key="3">
    <source>
        <dbReference type="EMBL" id="AHD20608.1"/>
    </source>
</evidence>
<dbReference type="PATRIC" id="fig|1435356.3.peg.1593"/>
<name>V9XE02_9NOCA</name>
<feature type="chain" id="PRO_5004784208" evidence="2">
    <location>
        <begin position="37"/>
        <end position="233"/>
    </location>
</feature>